<reference evidence="1" key="1">
    <citation type="submission" date="2020-03" db="EMBL/GenBank/DDBJ databases">
        <title>The deep terrestrial virosphere.</title>
        <authorList>
            <person name="Holmfeldt K."/>
            <person name="Nilsson E."/>
            <person name="Simone D."/>
            <person name="Lopez-Fernandez M."/>
            <person name="Wu X."/>
            <person name="de Brujin I."/>
            <person name="Lundin D."/>
            <person name="Andersson A."/>
            <person name="Bertilsson S."/>
            <person name="Dopson M."/>
        </authorList>
    </citation>
    <scope>NUCLEOTIDE SEQUENCE</scope>
    <source>
        <strain evidence="1">MM415A00504</strain>
        <strain evidence="2">MM415B04696</strain>
    </source>
</reference>
<evidence type="ECO:0000313" key="1">
    <source>
        <dbReference type="EMBL" id="QJA81641.1"/>
    </source>
</evidence>
<name>A0A6M3KJ20_9ZZZZ</name>
<protein>
    <submittedName>
        <fullName evidence="1">Uncharacterized protein</fullName>
    </submittedName>
</protein>
<proteinExistence type="predicted"/>
<sequence length="161" mass="18935">MGAIDKTCTRCGEVKPFEQFHRNKGAKDGRCSRCALCDKEYSRQWNVDHWKERKAYRDQYHKDHREEKAAYSAKKCEDSDFRAARWRRTKAYYLRYPDRPKARRRAQRAAWSGRLVRPAACSSCGAHCKPQGHHDDYNKPLDVVWLCARCHSAISRQESPT</sequence>
<accession>A0A6M3KJ20</accession>
<gene>
    <name evidence="1" type="ORF">MM415A00504_0041</name>
    <name evidence="2" type="ORF">MM415B04696_0012</name>
</gene>
<organism evidence="1">
    <name type="scientific">viral metagenome</name>
    <dbReference type="NCBI Taxonomy" id="1070528"/>
    <lineage>
        <taxon>unclassified sequences</taxon>
        <taxon>metagenomes</taxon>
        <taxon>organismal metagenomes</taxon>
    </lineage>
</organism>
<dbReference type="EMBL" id="MT143064">
    <property type="protein sequence ID" value="QJA92409.1"/>
    <property type="molecule type" value="Genomic_DNA"/>
</dbReference>
<dbReference type="AlphaFoldDB" id="A0A6M3KJ20"/>
<dbReference type="EMBL" id="MT142465">
    <property type="protein sequence ID" value="QJA81641.1"/>
    <property type="molecule type" value="Genomic_DNA"/>
</dbReference>
<evidence type="ECO:0000313" key="2">
    <source>
        <dbReference type="EMBL" id="QJA92409.1"/>
    </source>
</evidence>